<name>A0A0B8T244_9SPHI</name>
<evidence type="ECO:0000259" key="5">
    <source>
        <dbReference type="Pfam" id="PF00535"/>
    </source>
</evidence>
<feature type="domain" description="Glycosyltransferase 2-like" evidence="5">
    <location>
        <begin position="55"/>
        <end position="217"/>
    </location>
</feature>
<evidence type="ECO:0000313" key="7">
    <source>
        <dbReference type="Proteomes" id="UP000031802"/>
    </source>
</evidence>
<reference evidence="7" key="1">
    <citation type="submission" date="2014-04" db="EMBL/GenBank/DDBJ databases">
        <title>Whole-Genome optical mapping and complete genome sequence of Sphingobacterium deserti sp. nov., a new spaces isolated from desert in the west of China.</title>
        <authorList>
            <person name="Teng C."/>
            <person name="Zhou Z."/>
            <person name="Li X."/>
            <person name="Chen M."/>
            <person name="Lin M."/>
            <person name="Wang L."/>
            <person name="Su S."/>
            <person name="Zhang C."/>
            <person name="Zhang W."/>
        </authorList>
    </citation>
    <scope>NUCLEOTIDE SEQUENCE [LARGE SCALE GENOMIC DNA]</scope>
    <source>
        <strain evidence="7">ACCC05744</strain>
    </source>
</reference>
<dbReference type="SUPFAM" id="SSF53448">
    <property type="entry name" value="Nucleotide-diphospho-sugar transferases"/>
    <property type="match status" value="1"/>
</dbReference>
<protein>
    <submittedName>
        <fullName evidence="6">Glycosyl transferase family 2</fullName>
    </submittedName>
</protein>
<dbReference type="InterPro" id="IPR029044">
    <property type="entry name" value="Nucleotide-diphossugar_trans"/>
</dbReference>
<dbReference type="STRING" id="1229276.DI53_0928"/>
<keyword evidence="2" id="KW-0328">Glycosyltransferase</keyword>
<evidence type="ECO:0000313" key="6">
    <source>
        <dbReference type="EMBL" id="KGE15247.1"/>
    </source>
</evidence>
<keyword evidence="7" id="KW-1185">Reference proteome</keyword>
<comment type="caution">
    <text evidence="6">The sequence shown here is derived from an EMBL/GenBank/DDBJ whole genome shotgun (WGS) entry which is preliminary data.</text>
</comment>
<dbReference type="PANTHER" id="PTHR43630:SF1">
    <property type="entry name" value="POLY-BETA-1,6-N-ACETYL-D-GLUCOSAMINE SYNTHASE"/>
    <property type="match status" value="1"/>
</dbReference>
<dbReference type="InterPro" id="IPR001173">
    <property type="entry name" value="Glyco_trans_2-like"/>
</dbReference>
<dbReference type="GO" id="GO:0016757">
    <property type="term" value="F:glycosyltransferase activity"/>
    <property type="evidence" value="ECO:0007669"/>
    <property type="project" value="UniProtKB-KW"/>
</dbReference>
<keyword evidence="4" id="KW-1133">Transmembrane helix</keyword>
<sequence length="381" mass="44083">MLQLEQFSPLLLHIPFGILALLLVIQLYYICFVYGKLAVYKVESFQDRAEEKALSVIICAHNEQENLKAFLPHILEQDYPNFEVVVVDDCSDDDTPWILKDFANQYPEKFKIVEIKEHIRLKNTKKFAVTMGIKAAKHEHLVFTDADCQPLSNRWLAEIAGAFTNEKELIVGYSPYFKAQGFLNKLIRFETAHTAMSYLAYALRGNAYMGVGRNLAYTKGLFFRGKGFNKHMHIKSGDDDLFVNHNATPRNVQIVLHPDAHVASLPKTTWKSYYKQKGRHAGASVLYKPKHKRMLATQLLSAVLFYILLAICIATYPSLWFIPLSMYFIRLISQLIVFGNIYKKLELRGLLLWIPLLDLFYYFYICINGIFNRTKKQTSWK</sequence>
<dbReference type="PANTHER" id="PTHR43630">
    <property type="entry name" value="POLY-BETA-1,6-N-ACETYL-D-GLUCOSAMINE SYNTHASE"/>
    <property type="match status" value="1"/>
</dbReference>
<accession>A0A0B8T244</accession>
<dbReference type="OrthoDB" id="9800276at2"/>
<keyword evidence="4" id="KW-0472">Membrane</keyword>
<reference evidence="6 7" key="2">
    <citation type="journal article" date="2015" name="PLoS ONE">
        <title>Whole-Genome Optical Mapping and Finished Genome Sequence of Sphingobacterium deserti sp. nov., a New Species Isolated from the Western Desert of China.</title>
        <authorList>
            <person name="Teng C."/>
            <person name="Zhou Z."/>
            <person name="Molnar I."/>
            <person name="Li X."/>
            <person name="Tang R."/>
            <person name="Chen M."/>
            <person name="Wang L."/>
            <person name="Su S."/>
            <person name="Zhang W."/>
            <person name="Lin M."/>
        </authorList>
    </citation>
    <scope>NUCLEOTIDE SEQUENCE [LARGE SCALE GENOMIC DNA]</scope>
    <source>
        <strain evidence="7">ACCC05744</strain>
    </source>
</reference>
<evidence type="ECO:0000256" key="2">
    <source>
        <dbReference type="ARBA" id="ARBA00022676"/>
    </source>
</evidence>
<dbReference type="eggNOG" id="COG1215">
    <property type="taxonomic scope" value="Bacteria"/>
</dbReference>
<evidence type="ECO:0000256" key="4">
    <source>
        <dbReference type="SAM" id="Phobius"/>
    </source>
</evidence>
<dbReference type="EMBL" id="JJMU01000014">
    <property type="protein sequence ID" value="KGE15247.1"/>
    <property type="molecule type" value="Genomic_DNA"/>
</dbReference>
<dbReference type="Pfam" id="PF00535">
    <property type="entry name" value="Glycos_transf_2"/>
    <property type="match status" value="1"/>
</dbReference>
<dbReference type="Proteomes" id="UP000031802">
    <property type="component" value="Unassembled WGS sequence"/>
</dbReference>
<keyword evidence="3 6" id="KW-0808">Transferase</keyword>
<comment type="similarity">
    <text evidence="1">Belongs to the glycosyltransferase 2 family.</text>
</comment>
<organism evidence="6 7">
    <name type="scientific">Sphingobacterium deserti</name>
    <dbReference type="NCBI Taxonomy" id="1229276"/>
    <lineage>
        <taxon>Bacteria</taxon>
        <taxon>Pseudomonadati</taxon>
        <taxon>Bacteroidota</taxon>
        <taxon>Sphingobacteriia</taxon>
        <taxon>Sphingobacteriales</taxon>
        <taxon>Sphingobacteriaceae</taxon>
        <taxon>Sphingobacterium</taxon>
    </lineage>
</organism>
<feature type="transmembrane region" description="Helical" evidence="4">
    <location>
        <begin position="12"/>
        <end position="35"/>
    </location>
</feature>
<evidence type="ECO:0000256" key="1">
    <source>
        <dbReference type="ARBA" id="ARBA00006739"/>
    </source>
</evidence>
<dbReference type="Gene3D" id="3.90.550.10">
    <property type="entry name" value="Spore Coat Polysaccharide Biosynthesis Protein SpsA, Chain A"/>
    <property type="match status" value="1"/>
</dbReference>
<feature type="transmembrane region" description="Helical" evidence="4">
    <location>
        <begin position="295"/>
        <end position="316"/>
    </location>
</feature>
<evidence type="ECO:0000256" key="3">
    <source>
        <dbReference type="ARBA" id="ARBA00022679"/>
    </source>
</evidence>
<feature type="transmembrane region" description="Helical" evidence="4">
    <location>
        <begin position="349"/>
        <end position="371"/>
    </location>
</feature>
<dbReference type="AlphaFoldDB" id="A0A0B8T244"/>
<dbReference type="RefSeq" id="WP_071790458.1">
    <property type="nucleotide sequence ID" value="NZ_JJMU01000014.1"/>
</dbReference>
<dbReference type="PATRIC" id="fig|1229276.3.peg.955"/>
<gene>
    <name evidence="6" type="ORF">DI53_0928</name>
</gene>
<proteinExistence type="inferred from homology"/>
<keyword evidence="4" id="KW-0812">Transmembrane</keyword>